<dbReference type="OrthoDB" id="9773411at2"/>
<sequence length="926" mass="95794" precursor="true">MLKLNFIARFLPVALLSLGCALAVGTPANTVIENVASATATLDTPGGDETVELLSNVVRTTVLPVCAPSVVPNGTLSAPGQTLARLPGESGVFTYTVTNGGNDRFALALTADVDGASNFTPDVQVIVDANGNGKLDDADMPASSVTLAADARATVFVKVTAGAAARGNAFVNLAAACGAADGGARDADNVSLLKVGEPPALVLRKTFGSATVRPGEETTVRVDVQNTGAGDSREVVVTDALDTPDMADFTFVPGSATSTAGAVSFSGDGVTFADAEPTPVRQVRWRLPTVPAGATASLTFRLRVPASAVGARANTVTLATPNTPALTSTARVDVRYTPALAIGPVGNARALPGGELSADDTQTRVSAVLRQPVCFVHTLANLGDQDDAVTLRADLQAGAADVTFTAEDGGALAQPLPLARGASVNVRVCLTPTGASAGADALRVLITAVSSVGAPSNATIDRVTSVATVAPDLNKTVNADGTVTAGTELTYTLTVHNPYAFALEGVRVTDPLSAQLTFVRASDGGAFANGAVTWALGALAPGETRTLTLVTTVNADAPDDVVVENTFSFVSTQTPTPVPSPTTRTPVYSSGLPITKTSTPTVVTVGDRITYTITLRNPSRSATFRSVEIEDDMPRGLSYLPGTATLDGRALPDPTVKSAGALIWTVADLQPGQQLVLKFDARVTPEAGDDLVNVVIARALGMNGSRVTSNFARAANKTDPALFVTRGDLVGYVFIDRNRDGTYQKGFDQPIQNARVVLANGRVALTDTEGRYHFAGVQEGFAALRLDPSSVPYAALSVPQDGARDGSRGVFIRNLTSVDFPLGALGGDIAVLRDTTVRVGDLTIFKQVFTTAERGVYLTQLTLSSPRDLPDFFLDDPLPDGAQLLDGQNAARDATLTAGTHIITYRFRFAGDANAAVTDPNAGWRY</sequence>
<feature type="region of interest" description="Disordered" evidence="1">
    <location>
        <begin position="572"/>
        <end position="592"/>
    </location>
</feature>
<dbReference type="Pfam" id="PF01345">
    <property type="entry name" value="DUF11"/>
    <property type="match status" value="3"/>
</dbReference>
<feature type="domain" description="DUF11" evidence="3">
    <location>
        <begin position="473"/>
        <end position="573"/>
    </location>
</feature>
<dbReference type="SUPFAM" id="SSF117074">
    <property type="entry name" value="Hypothetical protein PA1324"/>
    <property type="match status" value="1"/>
</dbReference>
<dbReference type="EMBL" id="CP002454">
    <property type="protein sequence ID" value="ADV66607.1"/>
    <property type="molecule type" value="Genomic_DNA"/>
</dbReference>
<evidence type="ECO:0000313" key="4">
    <source>
        <dbReference type="EMBL" id="ADV66607.1"/>
    </source>
</evidence>
<evidence type="ECO:0000256" key="2">
    <source>
        <dbReference type="SAM" id="SignalP"/>
    </source>
</evidence>
<accession>E8U6B8</accession>
<dbReference type="AlphaFoldDB" id="E8U6B8"/>
<dbReference type="Proteomes" id="UP000008635">
    <property type="component" value="Chromosome"/>
</dbReference>
<feature type="compositionally biased region" description="Low complexity" evidence="1">
    <location>
        <begin position="572"/>
        <end position="590"/>
    </location>
</feature>
<dbReference type="Gene3D" id="2.60.40.740">
    <property type="match status" value="2"/>
</dbReference>
<dbReference type="NCBIfam" id="TIGR01451">
    <property type="entry name" value="B_ant_repeat"/>
    <property type="match status" value="3"/>
</dbReference>
<dbReference type="InterPro" id="IPR013783">
    <property type="entry name" value="Ig-like_fold"/>
</dbReference>
<protein>
    <submittedName>
        <fullName evidence="4">Conserved repeat domain protein</fullName>
    </submittedName>
</protein>
<keyword evidence="2" id="KW-0732">Signal</keyword>
<feature type="chain" id="PRO_5003228405" evidence="2">
    <location>
        <begin position="24"/>
        <end position="926"/>
    </location>
</feature>
<organism evidence="4 5">
    <name type="scientific">Deinococcus maricopensis (strain DSM 21211 / LMG 22137 / NRRL B-23946 / LB-34)</name>
    <dbReference type="NCBI Taxonomy" id="709986"/>
    <lineage>
        <taxon>Bacteria</taxon>
        <taxon>Thermotogati</taxon>
        <taxon>Deinococcota</taxon>
        <taxon>Deinococci</taxon>
        <taxon>Deinococcales</taxon>
        <taxon>Deinococcaceae</taxon>
        <taxon>Deinococcus</taxon>
    </lineage>
</organism>
<dbReference type="KEGG" id="dmr:Deima_0954"/>
<reference evidence="4 5" key="1">
    <citation type="journal article" date="2011" name="Stand. Genomic Sci.">
        <title>Complete genome sequence of Deinococcus maricopensis type strain (LB-34).</title>
        <authorList>
            <person name="Pukall R."/>
            <person name="Zeytun A."/>
            <person name="Lucas S."/>
            <person name="Lapidus A."/>
            <person name="Hammon N."/>
            <person name="Deshpande S."/>
            <person name="Nolan M."/>
            <person name="Cheng J.F."/>
            <person name="Pitluck S."/>
            <person name="Liolios K."/>
            <person name="Pagani I."/>
            <person name="Mikhailova N."/>
            <person name="Ivanova N."/>
            <person name="Mavromatis K."/>
            <person name="Pati A."/>
            <person name="Tapia R."/>
            <person name="Han C."/>
            <person name="Goodwin L."/>
            <person name="Chen A."/>
            <person name="Palaniappan K."/>
            <person name="Land M."/>
            <person name="Hauser L."/>
            <person name="Chang Y.J."/>
            <person name="Jeffries C.D."/>
            <person name="Brambilla E.M."/>
            <person name="Rohde M."/>
            <person name="Goker M."/>
            <person name="Detter J.C."/>
            <person name="Woyke T."/>
            <person name="Bristow J."/>
            <person name="Eisen J.A."/>
            <person name="Markowitz V."/>
            <person name="Hugenholtz P."/>
            <person name="Kyrpides N.C."/>
            <person name="Klenk H.P."/>
        </authorList>
    </citation>
    <scope>NUCLEOTIDE SEQUENCE [LARGE SCALE GENOMIC DNA]</scope>
    <source>
        <strain evidence="5">DSM 21211 / LMG 22137 / NRRL B-23946 / LB-34</strain>
    </source>
</reference>
<dbReference type="HOGENOM" id="CLU_313931_0_0_0"/>
<feature type="domain" description="DUF11" evidence="3">
    <location>
        <begin position="592"/>
        <end position="699"/>
    </location>
</feature>
<feature type="domain" description="DUF11" evidence="3">
    <location>
        <begin position="201"/>
        <end position="320"/>
    </location>
</feature>
<dbReference type="PROSITE" id="PS51257">
    <property type="entry name" value="PROKAR_LIPOPROTEIN"/>
    <property type="match status" value="1"/>
</dbReference>
<dbReference type="InterPro" id="IPR026466">
    <property type="entry name" value="Fim_isopep_form_D2_dom"/>
</dbReference>
<dbReference type="NCBIfam" id="TIGR04226">
    <property type="entry name" value="RrgB_K2N_iso_D2"/>
    <property type="match status" value="1"/>
</dbReference>
<name>E8U6B8_DEIML</name>
<evidence type="ECO:0000259" key="3">
    <source>
        <dbReference type="Pfam" id="PF01345"/>
    </source>
</evidence>
<proteinExistence type="predicted"/>
<dbReference type="PANTHER" id="PTHR34819:SF3">
    <property type="entry name" value="CELL SURFACE PROTEIN"/>
    <property type="match status" value="1"/>
</dbReference>
<keyword evidence="5" id="KW-1185">Reference proteome</keyword>
<reference evidence="5" key="2">
    <citation type="submission" date="2011-01" db="EMBL/GenBank/DDBJ databases">
        <title>The complete genome of Deinococcus maricopensis DSM 21211.</title>
        <authorList>
            <consortium name="US DOE Joint Genome Institute (JGI-PGF)"/>
            <person name="Lucas S."/>
            <person name="Copeland A."/>
            <person name="Lapidus A."/>
            <person name="Goodwin L."/>
            <person name="Pitluck S."/>
            <person name="Kyrpides N."/>
            <person name="Mavromatis K."/>
            <person name="Pagani I."/>
            <person name="Ivanova N."/>
            <person name="Ovchinnikova G."/>
            <person name="Zeytun A."/>
            <person name="Detter J.C."/>
            <person name="Han C."/>
            <person name="Land M."/>
            <person name="Hauser L."/>
            <person name="Markowitz V."/>
            <person name="Cheng J.-F."/>
            <person name="Hugenholtz P."/>
            <person name="Woyke T."/>
            <person name="Wu D."/>
            <person name="Pukall R."/>
            <person name="Gehrich-Schroeter G."/>
            <person name="Brambilla E."/>
            <person name="Klenk H.-P."/>
            <person name="Eisen J.A."/>
        </authorList>
    </citation>
    <scope>NUCLEOTIDE SEQUENCE [LARGE SCALE GENOMIC DNA]</scope>
    <source>
        <strain evidence="5">DSM 21211 / LMG 22137 / NRRL B-23946 / LB-34</strain>
    </source>
</reference>
<dbReference type="RefSeq" id="WP_013556112.1">
    <property type="nucleotide sequence ID" value="NC_014958.1"/>
</dbReference>
<dbReference type="Gene3D" id="2.60.40.10">
    <property type="entry name" value="Immunoglobulins"/>
    <property type="match status" value="1"/>
</dbReference>
<dbReference type="InterPro" id="IPR001434">
    <property type="entry name" value="OmcB-like_DUF11"/>
</dbReference>
<dbReference type="InterPro" id="IPR047589">
    <property type="entry name" value="DUF11_rpt"/>
</dbReference>
<dbReference type="eggNOG" id="COG1361">
    <property type="taxonomic scope" value="Bacteria"/>
</dbReference>
<dbReference type="STRING" id="709986.Deima_0954"/>
<dbReference type="PANTHER" id="PTHR34819">
    <property type="entry name" value="LARGE CYSTEINE-RICH PERIPLASMIC PROTEIN OMCB"/>
    <property type="match status" value="1"/>
</dbReference>
<feature type="signal peptide" evidence="2">
    <location>
        <begin position="1"/>
        <end position="23"/>
    </location>
</feature>
<dbReference type="InterPro" id="IPR051172">
    <property type="entry name" value="Chlamydia_OmcB"/>
</dbReference>
<gene>
    <name evidence="4" type="ordered locus">Deima_0954</name>
</gene>
<evidence type="ECO:0000313" key="5">
    <source>
        <dbReference type="Proteomes" id="UP000008635"/>
    </source>
</evidence>
<evidence type="ECO:0000256" key="1">
    <source>
        <dbReference type="SAM" id="MobiDB-lite"/>
    </source>
</evidence>